<comment type="caution">
    <text evidence="1">The sequence shown here is derived from an EMBL/GenBank/DDBJ whole genome shotgun (WGS) entry which is preliminary data.</text>
</comment>
<dbReference type="InterPro" id="IPR001623">
    <property type="entry name" value="DnaJ_domain"/>
</dbReference>
<keyword evidence="2" id="KW-1185">Reference proteome</keyword>
<protein>
    <recommendedName>
        <fullName evidence="3">J domain-containing protein</fullName>
    </recommendedName>
</protein>
<evidence type="ECO:0000313" key="2">
    <source>
        <dbReference type="Proteomes" id="UP000015453"/>
    </source>
</evidence>
<dbReference type="GO" id="GO:0031982">
    <property type="term" value="C:vesicle"/>
    <property type="evidence" value="ECO:0007669"/>
    <property type="project" value="TreeGrafter"/>
</dbReference>
<dbReference type="GO" id="GO:0005737">
    <property type="term" value="C:cytoplasm"/>
    <property type="evidence" value="ECO:0007669"/>
    <property type="project" value="TreeGrafter"/>
</dbReference>
<proteinExistence type="predicted"/>
<organism evidence="1 2">
    <name type="scientific">Genlisea aurea</name>
    <dbReference type="NCBI Taxonomy" id="192259"/>
    <lineage>
        <taxon>Eukaryota</taxon>
        <taxon>Viridiplantae</taxon>
        <taxon>Streptophyta</taxon>
        <taxon>Embryophyta</taxon>
        <taxon>Tracheophyta</taxon>
        <taxon>Spermatophyta</taxon>
        <taxon>Magnoliopsida</taxon>
        <taxon>eudicotyledons</taxon>
        <taxon>Gunneridae</taxon>
        <taxon>Pentapetalae</taxon>
        <taxon>asterids</taxon>
        <taxon>lamiids</taxon>
        <taxon>Lamiales</taxon>
        <taxon>Lentibulariaceae</taxon>
        <taxon>Genlisea</taxon>
    </lineage>
</organism>
<dbReference type="EMBL" id="AUSU01002394">
    <property type="protein sequence ID" value="EPS68870.1"/>
    <property type="molecule type" value="Genomic_DNA"/>
</dbReference>
<dbReference type="InterPro" id="IPR036869">
    <property type="entry name" value="J_dom_sf"/>
</dbReference>
<evidence type="ECO:0000313" key="1">
    <source>
        <dbReference type="EMBL" id="EPS68870.1"/>
    </source>
</evidence>
<dbReference type="GO" id="GO:0072318">
    <property type="term" value="P:clathrin coat disassembly"/>
    <property type="evidence" value="ECO:0007669"/>
    <property type="project" value="TreeGrafter"/>
</dbReference>
<dbReference type="Proteomes" id="UP000015453">
    <property type="component" value="Unassembled WGS sequence"/>
</dbReference>
<evidence type="ECO:0008006" key="3">
    <source>
        <dbReference type="Google" id="ProtNLM"/>
    </source>
</evidence>
<dbReference type="SUPFAM" id="SSF46565">
    <property type="entry name" value="Chaperone J-domain"/>
    <property type="match status" value="1"/>
</dbReference>
<accession>S8CQ87</accession>
<gene>
    <name evidence="1" type="ORF">M569_05898</name>
</gene>
<dbReference type="CDD" id="cd06257">
    <property type="entry name" value="DnaJ"/>
    <property type="match status" value="1"/>
</dbReference>
<dbReference type="FunFam" id="1.10.287.110:FF:000043">
    <property type="entry name" value="J-domain protein required for chloroplast accumulation response 1"/>
    <property type="match status" value="1"/>
</dbReference>
<dbReference type="OrthoDB" id="1717591at2759"/>
<dbReference type="GO" id="GO:0072583">
    <property type="term" value="P:clathrin-dependent endocytosis"/>
    <property type="evidence" value="ECO:0007669"/>
    <property type="project" value="TreeGrafter"/>
</dbReference>
<feature type="non-terminal residue" evidence="1">
    <location>
        <position position="1"/>
    </location>
</feature>
<dbReference type="PANTHER" id="PTHR23172">
    <property type="entry name" value="AUXILIN/CYCLIN G-ASSOCIATED KINASE-RELATED"/>
    <property type="match status" value="1"/>
</dbReference>
<dbReference type="GO" id="GO:0030276">
    <property type="term" value="F:clathrin binding"/>
    <property type="evidence" value="ECO:0007669"/>
    <property type="project" value="TreeGrafter"/>
</dbReference>
<name>S8CQ87_9LAMI</name>
<dbReference type="AlphaFoldDB" id="S8CQ87"/>
<dbReference type="PANTHER" id="PTHR23172:SF64">
    <property type="entry name" value="J DOMAIN-CONTAINING PROTEIN REQUIRED FOR CHLOROPLAST ACCUMULATION RESPONSE 1"/>
    <property type="match status" value="1"/>
</dbReference>
<sequence>EKHSDSTMKAAAFPSEILQENNSKVSPEYDDDLNDLTFVVEVLPCDPENVAPAENLEDTKTIDAKIQQWSAGKKGNIQALLSTLQFVLWPGAGWKSIPLVDLLESNSVKRAYQKALLQLHPDKLQQKNASFHQKYIAEKVFGILQEAWDHFNTLAPL</sequence>
<dbReference type="Gene3D" id="1.10.287.110">
    <property type="entry name" value="DnaJ domain"/>
    <property type="match status" value="1"/>
</dbReference>
<reference evidence="1 2" key="1">
    <citation type="journal article" date="2013" name="BMC Genomics">
        <title>The miniature genome of a carnivorous plant Genlisea aurea contains a low number of genes and short non-coding sequences.</title>
        <authorList>
            <person name="Leushkin E.V."/>
            <person name="Sutormin R.A."/>
            <person name="Nabieva E.R."/>
            <person name="Penin A.A."/>
            <person name="Kondrashov A.S."/>
            <person name="Logacheva M.D."/>
        </authorList>
    </citation>
    <scope>NUCLEOTIDE SEQUENCE [LARGE SCALE GENOMIC DNA]</scope>
</reference>